<dbReference type="Gene3D" id="3.30.420.10">
    <property type="entry name" value="Ribonuclease H-like superfamily/Ribonuclease H"/>
    <property type="match status" value="1"/>
</dbReference>
<dbReference type="InterPro" id="IPR036397">
    <property type="entry name" value="RNaseH_sf"/>
</dbReference>
<dbReference type="InterPro" id="IPR047655">
    <property type="entry name" value="Transpos_IS630-like"/>
</dbReference>
<gene>
    <name evidence="2" type="ORF">D2917_09015</name>
    <name evidence="3" type="ORF">D2917_21575</name>
    <name evidence="4" type="ORF">D2917_28485</name>
</gene>
<organism evidence="3 5">
    <name type="scientific">Cupriavidus oxalaticus</name>
    <dbReference type="NCBI Taxonomy" id="96344"/>
    <lineage>
        <taxon>Bacteria</taxon>
        <taxon>Pseudomonadati</taxon>
        <taxon>Pseudomonadota</taxon>
        <taxon>Betaproteobacteria</taxon>
        <taxon>Burkholderiales</taxon>
        <taxon>Burkholderiaceae</taxon>
        <taxon>Cupriavidus</taxon>
    </lineage>
</organism>
<protein>
    <submittedName>
        <fullName evidence="3">IS630 family transposase</fullName>
    </submittedName>
</protein>
<dbReference type="AlphaFoldDB" id="A0A5P3VNH3"/>
<name>A0A5P3VNH3_9BURK</name>
<dbReference type="Proteomes" id="UP000325743">
    <property type="component" value="Chromosome 1"/>
</dbReference>
<evidence type="ECO:0000313" key="2">
    <source>
        <dbReference type="EMBL" id="QEZ44354.1"/>
    </source>
</evidence>
<reference evidence="3 5" key="1">
    <citation type="submission" date="2018-09" db="EMBL/GenBank/DDBJ databases">
        <title>Complete genome sequence of Cupriavidus oxalaticus T2, a bacterium capable of phenol tolerance and degradation.</title>
        <authorList>
            <person name="Yan J."/>
        </authorList>
    </citation>
    <scope>NUCLEOTIDE SEQUENCE [LARGE SCALE GENOMIC DNA]</scope>
    <source>
        <strain evidence="3 5">T2</strain>
    </source>
</reference>
<dbReference type="EMBL" id="CP032519">
    <property type="protein sequence ID" value="QEZ48011.1"/>
    <property type="molecule type" value="Genomic_DNA"/>
</dbReference>
<dbReference type="SUPFAM" id="SSF53098">
    <property type="entry name" value="Ribonuclease H-like"/>
    <property type="match status" value="1"/>
</dbReference>
<dbReference type="EMBL" id="CP032519">
    <property type="protein sequence ID" value="QEZ46791.1"/>
    <property type="molecule type" value="Genomic_DNA"/>
</dbReference>
<dbReference type="InterPro" id="IPR012337">
    <property type="entry name" value="RNaseH-like_sf"/>
</dbReference>
<evidence type="ECO:0000259" key="1">
    <source>
        <dbReference type="Pfam" id="PF13358"/>
    </source>
</evidence>
<dbReference type="EMBL" id="CP032518">
    <property type="protein sequence ID" value="QEZ44354.1"/>
    <property type="molecule type" value="Genomic_DNA"/>
</dbReference>
<dbReference type="PANTHER" id="PTHR46564:SF1">
    <property type="entry name" value="TRANSPOSASE"/>
    <property type="match status" value="1"/>
</dbReference>
<dbReference type="NCBIfam" id="NF033545">
    <property type="entry name" value="transpos_IS630"/>
    <property type="match status" value="1"/>
</dbReference>
<dbReference type="GO" id="GO:0003676">
    <property type="term" value="F:nucleic acid binding"/>
    <property type="evidence" value="ECO:0007669"/>
    <property type="project" value="InterPro"/>
</dbReference>
<dbReference type="InterPro" id="IPR038717">
    <property type="entry name" value="Tc1-like_DDE_dom"/>
</dbReference>
<evidence type="ECO:0000313" key="3">
    <source>
        <dbReference type="EMBL" id="QEZ46791.1"/>
    </source>
</evidence>
<dbReference type="PANTHER" id="PTHR46564">
    <property type="entry name" value="TRANSPOSASE"/>
    <property type="match status" value="1"/>
</dbReference>
<evidence type="ECO:0000313" key="5">
    <source>
        <dbReference type="Proteomes" id="UP000325743"/>
    </source>
</evidence>
<dbReference type="Pfam" id="PF13358">
    <property type="entry name" value="DDE_3"/>
    <property type="match status" value="1"/>
</dbReference>
<dbReference type="Proteomes" id="UP000325743">
    <property type="component" value="Chromosome 2"/>
</dbReference>
<accession>A0A5P3VNH3</accession>
<feature type="domain" description="Tc1-like transposase DDE" evidence="1">
    <location>
        <begin position="12"/>
        <end position="155"/>
    </location>
</feature>
<proteinExistence type="predicted"/>
<dbReference type="RefSeq" id="WP_151070364.1">
    <property type="nucleotide sequence ID" value="NZ_CP032518.1"/>
</dbReference>
<sequence>MRRLAKRDDVELWSLDECHFQQHGSRCRMWVAPEIRDPVLMHAPTRKSVACFGAVSLSTGRFVWQVCPVFNAETFASFLRQLLRHRRRGKRIVVVLDNAKYHHAILLKPLLRKYRQHLTLLFLPPYSPQLAPIERVWKLTRRLVLHNRYFATLGEVLSAVDGCFRHWKRPNEVLRRLCCII</sequence>
<evidence type="ECO:0000313" key="4">
    <source>
        <dbReference type="EMBL" id="QEZ48011.1"/>
    </source>
</evidence>